<gene>
    <name evidence="1" type="ORF">ACFPZ3_32815</name>
</gene>
<accession>A0ABW1CSC4</accession>
<dbReference type="Proteomes" id="UP001596058">
    <property type="component" value="Unassembled WGS sequence"/>
</dbReference>
<evidence type="ECO:0008006" key="3">
    <source>
        <dbReference type="Google" id="ProtNLM"/>
    </source>
</evidence>
<comment type="caution">
    <text evidence="1">The sequence shown here is derived from an EMBL/GenBank/DDBJ whole genome shotgun (WGS) entry which is preliminary data.</text>
</comment>
<proteinExistence type="predicted"/>
<sequence length="111" mass="11581">MLTESMTISAASEHVTGMALVGLELKPGQIPGGLEPGSRVRIVHTPEASSNRQGQILVESALVESINARESSGGGKVTVLVNSRLSPDVAMYASRDEIAVSEHLPRHGPVG</sequence>
<name>A0ABW1CSC4_9ACTN</name>
<dbReference type="RefSeq" id="WP_379518180.1">
    <property type="nucleotide sequence ID" value="NZ_JBHSPA010000039.1"/>
</dbReference>
<evidence type="ECO:0000313" key="2">
    <source>
        <dbReference type="Proteomes" id="UP001596058"/>
    </source>
</evidence>
<evidence type="ECO:0000313" key="1">
    <source>
        <dbReference type="EMBL" id="MFC5828676.1"/>
    </source>
</evidence>
<reference evidence="2" key="1">
    <citation type="journal article" date="2019" name="Int. J. Syst. Evol. Microbiol.">
        <title>The Global Catalogue of Microorganisms (GCM) 10K type strain sequencing project: providing services to taxonomists for standard genome sequencing and annotation.</title>
        <authorList>
            <consortium name="The Broad Institute Genomics Platform"/>
            <consortium name="The Broad Institute Genome Sequencing Center for Infectious Disease"/>
            <person name="Wu L."/>
            <person name="Ma J."/>
        </authorList>
    </citation>
    <scope>NUCLEOTIDE SEQUENCE [LARGE SCALE GENOMIC DNA]</scope>
    <source>
        <strain evidence="2">CCUG 53903</strain>
    </source>
</reference>
<dbReference type="EMBL" id="JBHSPA010000039">
    <property type="protein sequence ID" value="MFC5828676.1"/>
    <property type="molecule type" value="Genomic_DNA"/>
</dbReference>
<keyword evidence="2" id="KW-1185">Reference proteome</keyword>
<organism evidence="1 2">
    <name type="scientific">Nonomuraea insulae</name>
    <dbReference type="NCBI Taxonomy" id="1616787"/>
    <lineage>
        <taxon>Bacteria</taxon>
        <taxon>Bacillati</taxon>
        <taxon>Actinomycetota</taxon>
        <taxon>Actinomycetes</taxon>
        <taxon>Streptosporangiales</taxon>
        <taxon>Streptosporangiaceae</taxon>
        <taxon>Nonomuraea</taxon>
    </lineage>
</organism>
<protein>
    <recommendedName>
        <fullName evidence="3">SAF domain-containing protein</fullName>
    </recommendedName>
</protein>